<evidence type="ECO:0000313" key="3">
    <source>
        <dbReference type="Proteomes" id="UP000716291"/>
    </source>
</evidence>
<organism evidence="2 3">
    <name type="scientific">Rhizopus oryzae</name>
    <name type="common">Mucormycosis agent</name>
    <name type="synonym">Rhizopus arrhizus var. delemar</name>
    <dbReference type="NCBI Taxonomy" id="64495"/>
    <lineage>
        <taxon>Eukaryota</taxon>
        <taxon>Fungi</taxon>
        <taxon>Fungi incertae sedis</taxon>
        <taxon>Mucoromycota</taxon>
        <taxon>Mucoromycotina</taxon>
        <taxon>Mucoromycetes</taxon>
        <taxon>Mucorales</taxon>
        <taxon>Mucorineae</taxon>
        <taxon>Rhizopodaceae</taxon>
        <taxon>Rhizopus</taxon>
    </lineage>
</organism>
<proteinExistence type="predicted"/>
<protein>
    <submittedName>
        <fullName evidence="2">Uncharacterized protein</fullName>
    </submittedName>
</protein>
<name>A0A9P7BJ92_RHIOR</name>
<keyword evidence="3" id="KW-1185">Reference proteome</keyword>
<reference evidence="2" key="1">
    <citation type="journal article" date="2020" name="Microb. Genom.">
        <title>Genetic diversity of clinical and environmental Mucorales isolates obtained from an investigation of mucormycosis cases among solid organ transplant recipients.</title>
        <authorList>
            <person name="Nguyen M.H."/>
            <person name="Kaul D."/>
            <person name="Muto C."/>
            <person name="Cheng S.J."/>
            <person name="Richter R.A."/>
            <person name="Bruno V.M."/>
            <person name="Liu G."/>
            <person name="Beyhan S."/>
            <person name="Sundermann A.J."/>
            <person name="Mounaud S."/>
            <person name="Pasculle A.W."/>
            <person name="Nierman W.C."/>
            <person name="Driscoll E."/>
            <person name="Cumbie R."/>
            <person name="Clancy C.J."/>
            <person name="Dupont C.L."/>
        </authorList>
    </citation>
    <scope>NUCLEOTIDE SEQUENCE</scope>
    <source>
        <strain evidence="2">GL11</strain>
    </source>
</reference>
<evidence type="ECO:0000256" key="1">
    <source>
        <dbReference type="SAM" id="MobiDB-lite"/>
    </source>
</evidence>
<sequence length="70" mass="7528">MSARASFSIAPHSGVGGDAPMPRKDRLAAVMIDVPIRIVPYTTIGEIVPGRMWRMMMVQSDAPTLLTAST</sequence>
<dbReference type="EMBL" id="JAANQT010010639">
    <property type="protein sequence ID" value="KAG1274952.1"/>
    <property type="molecule type" value="Genomic_DNA"/>
</dbReference>
<feature type="region of interest" description="Disordered" evidence="1">
    <location>
        <begin position="1"/>
        <end position="21"/>
    </location>
</feature>
<dbReference type="Proteomes" id="UP000716291">
    <property type="component" value="Unassembled WGS sequence"/>
</dbReference>
<evidence type="ECO:0000313" key="2">
    <source>
        <dbReference type="EMBL" id="KAG1274952.1"/>
    </source>
</evidence>
<accession>A0A9P7BJ92</accession>
<comment type="caution">
    <text evidence="2">The sequence shown here is derived from an EMBL/GenBank/DDBJ whole genome shotgun (WGS) entry which is preliminary data.</text>
</comment>
<dbReference type="AlphaFoldDB" id="A0A9P7BJ92"/>
<gene>
    <name evidence="2" type="ORF">G6F64_015003</name>
</gene>